<accession>A0ABU8C0J0</accession>
<gene>
    <name evidence="1" type="ORF">V6590_20080</name>
</gene>
<reference evidence="1" key="1">
    <citation type="submission" date="2024-02" db="EMBL/GenBank/DDBJ databases">
        <title>Genome sequences of strain Gemmobacter sp. JM10B15.</title>
        <authorList>
            <person name="Zhang M."/>
        </authorList>
    </citation>
    <scope>NUCLEOTIDE SEQUENCE</scope>
    <source>
        <strain evidence="1">JM10B15</strain>
    </source>
</reference>
<proteinExistence type="predicted"/>
<dbReference type="RefSeq" id="WP_335425493.1">
    <property type="nucleotide sequence ID" value="NZ_JBALHR010000026.1"/>
</dbReference>
<name>A0ABU8C0J0_9RHOB</name>
<dbReference type="EMBL" id="JBALHR010000026">
    <property type="protein sequence ID" value="MEH7830456.1"/>
    <property type="molecule type" value="Genomic_DNA"/>
</dbReference>
<keyword evidence="2" id="KW-1185">Reference proteome</keyword>
<evidence type="ECO:0000313" key="1">
    <source>
        <dbReference type="EMBL" id="MEH7830456.1"/>
    </source>
</evidence>
<protein>
    <submittedName>
        <fullName evidence="1">Uncharacterized protein</fullName>
    </submittedName>
</protein>
<sequence>MSNRSFLITLSPIRLDATLSMRREAETLVVNDLPLDLSGLAEGGSLAADSFGCDWLVSDVTCAQDVIRLTLLLPHGAGAPDAVLFPAPLMVNADGPVALPG</sequence>
<dbReference type="Proteomes" id="UP001431963">
    <property type="component" value="Unassembled WGS sequence"/>
</dbReference>
<evidence type="ECO:0000313" key="2">
    <source>
        <dbReference type="Proteomes" id="UP001431963"/>
    </source>
</evidence>
<organism evidence="1 2">
    <name type="scientific">Gemmobacter denitrificans</name>
    <dbReference type="NCBI Taxonomy" id="3123040"/>
    <lineage>
        <taxon>Bacteria</taxon>
        <taxon>Pseudomonadati</taxon>
        <taxon>Pseudomonadota</taxon>
        <taxon>Alphaproteobacteria</taxon>
        <taxon>Rhodobacterales</taxon>
        <taxon>Paracoccaceae</taxon>
        <taxon>Gemmobacter</taxon>
    </lineage>
</organism>
<comment type="caution">
    <text evidence="1">The sequence shown here is derived from an EMBL/GenBank/DDBJ whole genome shotgun (WGS) entry which is preliminary data.</text>
</comment>